<dbReference type="PROSITE" id="PS51649">
    <property type="entry name" value="NPH3"/>
    <property type="match status" value="1"/>
</dbReference>
<dbReference type="InterPro" id="IPR027356">
    <property type="entry name" value="NPH3_dom"/>
</dbReference>
<dbReference type="PANTHER" id="PTHR32370">
    <property type="entry name" value="OS12G0117600 PROTEIN"/>
    <property type="match status" value="1"/>
</dbReference>
<sequence length="123" mass="14037">KVILGMICWGIGHERIRASIMHYAHCYLKGPSKKQIGHVSNLSKLAKLIDWYLAEIAPDANLKLPKFMSMIELMPKYAHMEDDGLYRAIGIYLRAHPTLIDMDQNKLCKLIDCQKLSKEACAH</sequence>
<dbReference type="AlphaFoldDB" id="A0AA38GZG7"/>
<feature type="non-terminal residue" evidence="3">
    <location>
        <position position="1"/>
    </location>
</feature>
<keyword evidence="4" id="KW-1185">Reference proteome</keyword>
<name>A0AA38GZG7_TAXCH</name>
<accession>A0AA38GZG7</accession>
<dbReference type="InterPro" id="IPR043454">
    <property type="entry name" value="NPH3/RPT2-like"/>
</dbReference>
<dbReference type="EMBL" id="JAHRHJ020000001">
    <property type="protein sequence ID" value="KAH9331936.1"/>
    <property type="molecule type" value="Genomic_DNA"/>
</dbReference>
<feature type="non-terminal residue" evidence="3">
    <location>
        <position position="123"/>
    </location>
</feature>
<reference evidence="3 4" key="1">
    <citation type="journal article" date="2021" name="Nat. Plants">
        <title>The Taxus genome provides insights into paclitaxel biosynthesis.</title>
        <authorList>
            <person name="Xiong X."/>
            <person name="Gou J."/>
            <person name="Liao Q."/>
            <person name="Li Y."/>
            <person name="Zhou Q."/>
            <person name="Bi G."/>
            <person name="Li C."/>
            <person name="Du R."/>
            <person name="Wang X."/>
            <person name="Sun T."/>
            <person name="Guo L."/>
            <person name="Liang H."/>
            <person name="Lu P."/>
            <person name="Wu Y."/>
            <person name="Zhang Z."/>
            <person name="Ro D.K."/>
            <person name="Shang Y."/>
            <person name="Huang S."/>
            <person name="Yan J."/>
        </authorList>
    </citation>
    <scope>NUCLEOTIDE SEQUENCE [LARGE SCALE GENOMIC DNA]</scope>
    <source>
        <strain evidence="3">Ta-2019</strain>
    </source>
</reference>
<proteinExistence type="predicted"/>
<organism evidence="3 4">
    <name type="scientific">Taxus chinensis</name>
    <name type="common">Chinese yew</name>
    <name type="synonym">Taxus wallichiana var. chinensis</name>
    <dbReference type="NCBI Taxonomy" id="29808"/>
    <lineage>
        <taxon>Eukaryota</taxon>
        <taxon>Viridiplantae</taxon>
        <taxon>Streptophyta</taxon>
        <taxon>Embryophyta</taxon>
        <taxon>Tracheophyta</taxon>
        <taxon>Spermatophyta</taxon>
        <taxon>Pinopsida</taxon>
        <taxon>Pinidae</taxon>
        <taxon>Conifers II</taxon>
        <taxon>Cupressales</taxon>
        <taxon>Taxaceae</taxon>
        <taxon>Taxus</taxon>
    </lineage>
</organism>
<dbReference type="Proteomes" id="UP000824469">
    <property type="component" value="Unassembled WGS sequence"/>
</dbReference>
<evidence type="ECO:0000313" key="4">
    <source>
        <dbReference type="Proteomes" id="UP000824469"/>
    </source>
</evidence>
<evidence type="ECO:0000259" key="2">
    <source>
        <dbReference type="PROSITE" id="PS51649"/>
    </source>
</evidence>
<evidence type="ECO:0000256" key="1">
    <source>
        <dbReference type="ARBA" id="ARBA00022786"/>
    </source>
</evidence>
<feature type="domain" description="NPH3" evidence="2">
    <location>
        <begin position="1"/>
        <end position="123"/>
    </location>
</feature>
<protein>
    <recommendedName>
        <fullName evidence="2">NPH3 domain-containing protein</fullName>
    </recommendedName>
</protein>
<keyword evidence="1" id="KW-0833">Ubl conjugation pathway</keyword>
<evidence type="ECO:0000313" key="3">
    <source>
        <dbReference type="EMBL" id="KAH9331936.1"/>
    </source>
</evidence>
<comment type="caution">
    <text evidence="3">The sequence shown here is derived from an EMBL/GenBank/DDBJ whole genome shotgun (WGS) entry which is preliminary data.</text>
</comment>
<gene>
    <name evidence="3" type="ORF">KI387_004044</name>
</gene>
<dbReference type="Pfam" id="PF03000">
    <property type="entry name" value="NPH3"/>
    <property type="match status" value="1"/>
</dbReference>